<feature type="compositionally biased region" description="Low complexity" evidence="4">
    <location>
        <begin position="581"/>
        <end position="600"/>
    </location>
</feature>
<feature type="compositionally biased region" description="Low complexity" evidence="4">
    <location>
        <begin position="751"/>
        <end position="765"/>
    </location>
</feature>
<proteinExistence type="predicted"/>
<dbReference type="GO" id="GO:0030018">
    <property type="term" value="C:Z disc"/>
    <property type="evidence" value="ECO:0007669"/>
    <property type="project" value="TreeGrafter"/>
</dbReference>
<dbReference type="Gene3D" id="2.30.42.10">
    <property type="match status" value="1"/>
</dbReference>
<feature type="domain" description="PDZ" evidence="5">
    <location>
        <begin position="615"/>
        <end position="690"/>
    </location>
</feature>
<accession>A0A8C5IPQ2</accession>
<dbReference type="SUPFAM" id="SSF50156">
    <property type="entry name" value="PDZ domain-like"/>
    <property type="match status" value="1"/>
</dbReference>
<evidence type="ECO:0000259" key="5">
    <source>
        <dbReference type="PROSITE" id="PS50106"/>
    </source>
</evidence>
<dbReference type="InterPro" id="IPR036034">
    <property type="entry name" value="PDZ_sf"/>
</dbReference>
<keyword evidence="3" id="KW-0479">Metal-binding</keyword>
<sequence length="889" mass="90985">MCWSMQCTGPQYPALWDTGVLPTPRGSRVSAGGVHGPALSHCPPSRSPLSPQRLWSPPGTHHSAATPSMERAGLGLAGDRSPGRDTLRPGTLPSLSDLGEPLEAVRREEKKGADAAEGRHRVHPQGGGQELAGGGAPRPRGHLPLQLRGDPAAHRGAQAHQGSHAPGAGIRRGAGALQLPRGCARGALLSQGRADLPGAPGERELVRGAHLGHQPPGHLPRHLRAGAEGAAGQSHGRGHPRLPRPRQPPIPGPAALARPPQPAGSRGVPPGSQAGSRRRCHLPPVPKAAPRWHPQPLGGLCQPPTPCGAAASWLEPRAAPDPGGGTEQRPARARPVLQRLRDPVDSVPGPVPVPAPKRRRAGAAGRGQGGCHAAMRRRLVRGSVQEDAEIRHFPRELRGAGVTRGRGDRGGFLVSRSVPAVSPHGDEAPPAPSRPYGAASNRDGSPSAGCLPRPGALTRPLPTAAGATGPGSPRALPGAGPDHDGRAPPCGSVSGSRLRFFSVIKAPLSATLRVPGLGRSRSGTRPTGAVGGGAAWGRGDPPTPTGGPGAGPAPPCAPSGKGGSCARSPARLLPRRRRRPGAALGSAAPRGRPARPPRAAAAMPVTATATVTLPGPAPWGFRICGGRDFGKPIAVSKVTEHGKAAAGDLRPGDVIVAINGESTAEMLNVEAQNKIKRSAGQLRLEVQRCPVPSPSVTNGDTSLEGLATRFQDTLQVPSESQRALRSLDPSLASLSASSQPLEQEFTCPGLSQERPPSRQSSSQGPVLPPPPRPPSPEPGAPQSPWAAPRERRLSSPSSSACLRYGAGWGLWGPSPVSPRGFVTRGCSGSPGKGLTHLQAGGAEGGPGRPGQLPGWREQVAGGLWGGSRNSGAGNPPKISRPPAKSRSRP</sequence>
<reference evidence="6" key="1">
    <citation type="submission" date="2025-08" db="UniProtKB">
        <authorList>
            <consortium name="Ensembl"/>
        </authorList>
    </citation>
    <scope>IDENTIFICATION</scope>
</reference>
<evidence type="ECO:0000313" key="7">
    <source>
        <dbReference type="Proteomes" id="UP000694408"/>
    </source>
</evidence>
<feature type="compositionally biased region" description="Gly residues" evidence="4">
    <location>
        <begin position="125"/>
        <end position="136"/>
    </location>
</feature>
<feature type="region of interest" description="Disordered" evidence="4">
    <location>
        <begin position="209"/>
        <end position="300"/>
    </location>
</feature>
<dbReference type="InterPro" id="IPR001478">
    <property type="entry name" value="PDZ"/>
</dbReference>
<dbReference type="GO" id="GO:0001725">
    <property type="term" value="C:stress fiber"/>
    <property type="evidence" value="ECO:0007669"/>
    <property type="project" value="TreeGrafter"/>
</dbReference>
<dbReference type="InterPro" id="IPR050604">
    <property type="entry name" value="PDZ-LIM_domain"/>
</dbReference>
<feature type="region of interest" description="Disordered" evidence="4">
    <location>
        <begin position="514"/>
        <end position="600"/>
    </location>
</feature>
<dbReference type="PANTHER" id="PTHR24214:SF1">
    <property type="entry name" value="PDZ AND LIM DOMAIN PROTEIN 2"/>
    <property type="match status" value="1"/>
</dbReference>
<dbReference type="GO" id="GO:0031941">
    <property type="term" value="C:filamentous actin"/>
    <property type="evidence" value="ECO:0007669"/>
    <property type="project" value="TreeGrafter"/>
</dbReference>
<dbReference type="FunFam" id="2.30.42.10:FF:000130">
    <property type="entry name" value="PDZ and LIM domain 2 (mystique)"/>
    <property type="match status" value="1"/>
</dbReference>
<evidence type="ECO:0000256" key="1">
    <source>
        <dbReference type="ARBA" id="ARBA00004496"/>
    </source>
</evidence>
<protein>
    <recommendedName>
        <fullName evidence="5">PDZ domain-containing protein</fullName>
    </recommendedName>
</protein>
<dbReference type="GO" id="GO:0030036">
    <property type="term" value="P:actin cytoskeleton organization"/>
    <property type="evidence" value="ECO:0007669"/>
    <property type="project" value="TreeGrafter"/>
</dbReference>
<feature type="compositionally biased region" description="Low complexity" evidence="4">
    <location>
        <begin position="43"/>
        <end position="58"/>
    </location>
</feature>
<dbReference type="GO" id="GO:0061061">
    <property type="term" value="P:muscle structure development"/>
    <property type="evidence" value="ECO:0007669"/>
    <property type="project" value="TreeGrafter"/>
</dbReference>
<dbReference type="GO" id="GO:0051371">
    <property type="term" value="F:muscle alpha-actinin binding"/>
    <property type="evidence" value="ECO:0007669"/>
    <property type="project" value="TreeGrafter"/>
</dbReference>
<keyword evidence="3" id="KW-0862">Zinc</keyword>
<dbReference type="GO" id="GO:0003779">
    <property type="term" value="F:actin binding"/>
    <property type="evidence" value="ECO:0007669"/>
    <property type="project" value="TreeGrafter"/>
</dbReference>
<evidence type="ECO:0000313" key="6">
    <source>
        <dbReference type="Ensembl" id="ENSJHYP00000005566.1"/>
    </source>
</evidence>
<evidence type="ECO:0000256" key="2">
    <source>
        <dbReference type="ARBA" id="ARBA00022490"/>
    </source>
</evidence>
<dbReference type="Proteomes" id="UP000694408">
    <property type="component" value="Unplaced"/>
</dbReference>
<feature type="compositionally biased region" description="Pro residues" evidence="4">
    <location>
        <begin position="766"/>
        <end position="781"/>
    </location>
</feature>
<dbReference type="AlphaFoldDB" id="A0A8C5IPQ2"/>
<evidence type="ECO:0000256" key="3">
    <source>
        <dbReference type="ARBA" id="ARBA00023038"/>
    </source>
</evidence>
<dbReference type="SMART" id="SM00228">
    <property type="entry name" value="PDZ"/>
    <property type="match status" value="1"/>
</dbReference>
<dbReference type="GO" id="GO:0005912">
    <property type="term" value="C:adherens junction"/>
    <property type="evidence" value="ECO:0007669"/>
    <property type="project" value="TreeGrafter"/>
</dbReference>
<dbReference type="Ensembl" id="ENSJHYT00000006819.1">
    <property type="protein sequence ID" value="ENSJHYP00000005566.1"/>
    <property type="gene ID" value="ENSJHYG00000004536.1"/>
</dbReference>
<feature type="region of interest" description="Disordered" evidence="4">
    <location>
        <begin position="27"/>
        <end position="171"/>
    </location>
</feature>
<dbReference type="OMA" id="TERMTHT"/>
<feature type="region of interest" description="Disordered" evidence="4">
    <location>
        <begin position="312"/>
        <end position="372"/>
    </location>
</feature>
<comment type="subcellular location">
    <subcellularLocation>
        <location evidence="1">Cytoplasm</location>
    </subcellularLocation>
</comment>
<feature type="region of interest" description="Disordered" evidence="4">
    <location>
        <begin position="733"/>
        <end position="889"/>
    </location>
</feature>
<feature type="region of interest" description="Disordered" evidence="4">
    <location>
        <begin position="401"/>
        <end position="491"/>
    </location>
</feature>
<organism evidence="6 7">
    <name type="scientific">Junco hyemalis</name>
    <name type="common">Dark-eyed junco</name>
    <dbReference type="NCBI Taxonomy" id="40217"/>
    <lineage>
        <taxon>Eukaryota</taxon>
        <taxon>Metazoa</taxon>
        <taxon>Chordata</taxon>
        <taxon>Craniata</taxon>
        <taxon>Vertebrata</taxon>
        <taxon>Euteleostomi</taxon>
        <taxon>Archelosauria</taxon>
        <taxon>Archosauria</taxon>
        <taxon>Dinosauria</taxon>
        <taxon>Saurischia</taxon>
        <taxon>Theropoda</taxon>
        <taxon>Coelurosauria</taxon>
        <taxon>Aves</taxon>
        <taxon>Neognathae</taxon>
        <taxon>Neoaves</taxon>
        <taxon>Telluraves</taxon>
        <taxon>Australaves</taxon>
        <taxon>Passeriformes</taxon>
        <taxon>Passerellidae</taxon>
        <taxon>Junco</taxon>
    </lineage>
</organism>
<dbReference type="CDD" id="cd06753">
    <property type="entry name" value="PDZ_PDLIM-like"/>
    <property type="match status" value="1"/>
</dbReference>
<dbReference type="GO" id="GO:0007507">
    <property type="term" value="P:heart development"/>
    <property type="evidence" value="ECO:0007669"/>
    <property type="project" value="TreeGrafter"/>
</dbReference>
<name>A0A8C5IPQ2_JUNHY</name>
<keyword evidence="2" id="KW-0963">Cytoplasm</keyword>
<feature type="compositionally biased region" description="Pro residues" evidence="4">
    <location>
        <begin position="541"/>
        <end position="557"/>
    </location>
</feature>
<dbReference type="Pfam" id="PF00595">
    <property type="entry name" value="PDZ"/>
    <property type="match status" value="1"/>
</dbReference>
<dbReference type="PANTHER" id="PTHR24214">
    <property type="entry name" value="PDZ AND LIM DOMAIN PROTEIN ZASP"/>
    <property type="match status" value="1"/>
</dbReference>
<feature type="compositionally biased region" description="Low complexity" evidence="4">
    <location>
        <begin position="733"/>
        <end position="744"/>
    </location>
</feature>
<reference evidence="6" key="2">
    <citation type="submission" date="2025-09" db="UniProtKB">
        <authorList>
            <consortium name="Ensembl"/>
        </authorList>
    </citation>
    <scope>IDENTIFICATION</scope>
</reference>
<evidence type="ECO:0000256" key="4">
    <source>
        <dbReference type="SAM" id="MobiDB-lite"/>
    </source>
</evidence>
<dbReference type="PROSITE" id="PS50106">
    <property type="entry name" value="PDZ"/>
    <property type="match status" value="1"/>
</dbReference>
<feature type="compositionally biased region" description="Basic and acidic residues" evidence="4">
    <location>
        <begin position="103"/>
        <end position="119"/>
    </location>
</feature>
<keyword evidence="7" id="KW-1185">Reference proteome</keyword>
<keyword evidence="3" id="KW-0440">LIM domain</keyword>